<dbReference type="InterPro" id="IPR003617">
    <property type="entry name" value="TFIIS/CRSP70_N_sub"/>
</dbReference>
<dbReference type="InterPro" id="IPR035441">
    <property type="entry name" value="TFIIS/LEDGF_dom_sf"/>
</dbReference>
<evidence type="ECO:0000256" key="3">
    <source>
        <dbReference type="PROSITE-ProRule" id="PRU00649"/>
    </source>
</evidence>
<evidence type="ECO:0000256" key="1">
    <source>
        <dbReference type="ARBA" id="ARBA00004123"/>
    </source>
</evidence>
<accession>A0A8T2ZQP2</accession>
<dbReference type="InterPro" id="IPR017923">
    <property type="entry name" value="TFIIS_N"/>
</dbReference>
<dbReference type="InterPro" id="IPR044790">
    <property type="entry name" value="MD26C-like"/>
</dbReference>
<proteinExistence type="predicted"/>
<evidence type="ECO:0000256" key="2">
    <source>
        <dbReference type="ARBA" id="ARBA00023242"/>
    </source>
</evidence>
<gene>
    <name evidence="6" type="ORF">H0E87_001170</name>
</gene>
<dbReference type="SMART" id="SM00509">
    <property type="entry name" value="TFS2N"/>
    <property type="match status" value="1"/>
</dbReference>
<evidence type="ECO:0000313" key="7">
    <source>
        <dbReference type="Proteomes" id="UP000807159"/>
    </source>
</evidence>
<comment type="caution">
    <text evidence="6">The sequence shown here is derived from an EMBL/GenBank/DDBJ whole genome shotgun (WGS) entry which is preliminary data.</text>
</comment>
<keyword evidence="2 3" id="KW-0539">Nucleus</keyword>
<keyword evidence="7" id="KW-1185">Reference proteome</keyword>
<dbReference type="EMBL" id="JACEGQ020000001">
    <property type="protein sequence ID" value="KAH8519648.1"/>
    <property type="molecule type" value="Genomic_DNA"/>
</dbReference>
<dbReference type="GO" id="GO:0005634">
    <property type="term" value="C:nucleus"/>
    <property type="evidence" value="ECO:0007669"/>
    <property type="project" value="UniProtKB-SubCell"/>
</dbReference>
<dbReference type="AlphaFoldDB" id="A0A8T2ZQP2"/>
<protein>
    <recommendedName>
        <fullName evidence="5">TFIIS N-terminal domain-containing protein</fullName>
    </recommendedName>
</protein>
<dbReference type="SUPFAM" id="SSF47676">
    <property type="entry name" value="Conserved domain common to transcription factors TFIIS, elongin A, CRSP70"/>
    <property type="match status" value="1"/>
</dbReference>
<dbReference type="Gene3D" id="1.20.930.10">
    <property type="entry name" value="Conserved domain common to transcription factors TFIIS, elongin A, CRSP70"/>
    <property type="match status" value="1"/>
</dbReference>
<dbReference type="Proteomes" id="UP000807159">
    <property type="component" value="Chromosome 1"/>
</dbReference>
<organism evidence="6 7">
    <name type="scientific">Populus deltoides</name>
    <name type="common">Eastern poplar</name>
    <name type="synonym">Eastern cottonwood</name>
    <dbReference type="NCBI Taxonomy" id="3696"/>
    <lineage>
        <taxon>Eukaryota</taxon>
        <taxon>Viridiplantae</taxon>
        <taxon>Streptophyta</taxon>
        <taxon>Embryophyta</taxon>
        <taxon>Tracheophyta</taxon>
        <taxon>Spermatophyta</taxon>
        <taxon>Magnoliopsida</taxon>
        <taxon>eudicotyledons</taxon>
        <taxon>Gunneridae</taxon>
        <taxon>Pentapetalae</taxon>
        <taxon>rosids</taxon>
        <taxon>fabids</taxon>
        <taxon>Malpighiales</taxon>
        <taxon>Salicaceae</taxon>
        <taxon>Saliceae</taxon>
        <taxon>Populus</taxon>
    </lineage>
</organism>
<name>A0A8T2ZQP2_POPDE</name>
<evidence type="ECO:0000256" key="4">
    <source>
        <dbReference type="SAM" id="MobiDB-lite"/>
    </source>
</evidence>
<dbReference type="PANTHER" id="PTHR47210">
    <property type="entry name" value="MEDIATOR OF RNA POLYMERASE II TRANSCRIPTION SUBUNIT 26C-RELATED"/>
    <property type="match status" value="1"/>
</dbReference>
<evidence type="ECO:0000313" key="6">
    <source>
        <dbReference type="EMBL" id="KAH8519648.1"/>
    </source>
</evidence>
<reference evidence="6" key="1">
    <citation type="journal article" date="2021" name="J. Hered.">
        <title>Genome Assembly of Salicaceae Populus deltoides (Eastern Cottonwood) I-69 Based on Nanopore Sequencing and Hi-C Technologies.</title>
        <authorList>
            <person name="Bai S."/>
            <person name="Wu H."/>
            <person name="Zhang J."/>
            <person name="Pan Z."/>
            <person name="Zhao W."/>
            <person name="Li Z."/>
            <person name="Tong C."/>
        </authorList>
    </citation>
    <scope>NUCLEOTIDE SEQUENCE</scope>
    <source>
        <tissue evidence="6">Leaf</tissue>
    </source>
</reference>
<dbReference type="CDD" id="cd00183">
    <property type="entry name" value="TFIIS_I"/>
    <property type="match status" value="1"/>
</dbReference>
<dbReference type="PROSITE" id="PS51319">
    <property type="entry name" value="TFIIS_N"/>
    <property type="match status" value="1"/>
</dbReference>
<feature type="region of interest" description="Disordered" evidence="4">
    <location>
        <begin position="65"/>
        <end position="124"/>
    </location>
</feature>
<comment type="subcellular location">
    <subcellularLocation>
        <location evidence="1 3">Nucleus</location>
    </subcellularLocation>
</comment>
<sequence length="243" mass="27513">MDIDDFRSILESSGVDVWTFIDTAIDVASLDFGSELKRRRDDIVARLFAASSSCSRCRDRSFDDIDINNTANGNGMKDLAEKESSHEEEKGRRVYADSPVTPRSVNGDGDGDDEELDPFGGLFDDEPKKILDIKQQLEDRDQPEDSLVDLLQSLADMDITFQALKETDIGRHVNRLRKHSSNDVKRLVKQLVRKWKEIVDDWVRLNPHGERASSGLMAYGDSPQQKIPQNGRHQVKDNLSLCH</sequence>
<dbReference type="PANTHER" id="PTHR47210:SF1">
    <property type="entry name" value="MEDIATOR OF RNA POLYMERASE II TRANSCRIPTION SUBUNIT 26C-RELATED"/>
    <property type="match status" value="1"/>
</dbReference>
<dbReference type="Pfam" id="PF08711">
    <property type="entry name" value="Med26"/>
    <property type="match status" value="1"/>
</dbReference>
<evidence type="ECO:0000259" key="5">
    <source>
        <dbReference type="PROSITE" id="PS51319"/>
    </source>
</evidence>
<feature type="compositionally biased region" description="Basic and acidic residues" evidence="4">
    <location>
        <begin position="78"/>
        <end position="95"/>
    </location>
</feature>
<feature type="domain" description="TFIIS N-terminal" evidence="5">
    <location>
        <begin position="125"/>
        <end position="202"/>
    </location>
</feature>